<organism evidence="1 2">
    <name type="scientific">Candidatus Uhrbacteria bacterium GW2011_GWF2_44_350</name>
    <dbReference type="NCBI Taxonomy" id="1619000"/>
    <lineage>
        <taxon>Bacteria</taxon>
        <taxon>Candidatus Uhriibacteriota</taxon>
    </lineage>
</organism>
<protein>
    <recommendedName>
        <fullName evidence="3">Transglutaminase-like domain-containing protein</fullName>
    </recommendedName>
</protein>
<dbReference type="EMBL" id="LCJB01000030">
    <property type="protein sequence ID" value="KKT70271.1"/>
    <property type="molecule type" value="Genomic_DNA"/>
</dbReference>
<gene>
    <name evidence="1" type="ORF">UW63_C0030G0004</name>
</gene>
<comment type="caution">
    <text evidence="1">The sequence shown here is derived from an EMBL/GenBank/DDBJ whole genome shotgun (WGS) entry which is preliminary data.</text>
</comment>
<name>A0A0G1JF60_9BACT</name>
<proteinExistence type="predicted"/>
<evidence type="ECO:0000313" key="2">
    <source>
        <dbReference type="Proteomes" id="UP000034154"/>
    </source>
</evidence>
<reference evidence="1 2" key="1">
    <citation type="journal article" date="2015" name="Nature">
        <title>rRNA introns, odd ribosomes, and small enigmatic genomes across a large radiation of phyla.</title>
        <authorList>
            <person name="Brown C.T."/>
            <person name="Hug L.A."/>
            <person name="Thomas B.C."/>
            <person name="Sharon I."/>
            <person name="Castelle C.J."/>
            <person name="Singh A."/>
            <person name="Wilkins M.J."/>
            <person name="Williams K.H."/>
            <person name="Banfield J.F."/>
        </authorList>
    </citation>
    <scope>NUCLEOTIDE SEQUENCE [LARGE SCALE GENOMIC DNA]</scope>
</reference>
<sequence length="210" mass="24254">MKNLLPEKEYGILKKINTPVKIQDFLDQLKINFEPEGDTVYSPLTVLKKRVCHCVEAAILAALALRVNGQPPLLLDLTANRNDFDHVVALFKKSGKWGAISKTNHAALRYREPIYNSPRELAMSYFHEYLDDQGRKNLRSFSPPVNLKRFDKQGWMTTTEEVDYIPEYLVRVKHFSILTKNQIRNLRQADPIEVKVGKIVEWKKTGKFIG</sequence>
<dbReference type="AlphaFoldDB" id="A0A0G1JF60"/>
<dbReference type="Proteomes" id="UP000034154">
    <property type="component" value="Unassembled WGS sequence"/>
</dbReference>
<evidence type="ECO:0000313" key="1">
    <source>
        <dbReference type="EMBL" id="KKT70271.1"/>
    </source>
</evidence>
<accession>A0A0G1JF60</accession>
<evidence type="ECO:0008006" key="3">
    <source>
        <dbReference type="Google" id="ProtNLM"/>
    </source>
</evidence>